<evidence type="ECO:0000313" key="3">
    <source>
        <dbReference type="Proteomes" id="UP000247498"/>
    </source>
</evidence>
<dbReference type="EMBL" id="BDRX01000034">
    <property type="protein sequence ID" value="GBF92730.1"/>
    <property type="molecule type" value="Genomic_DNA"/>
</dbReference>
<keyword evidence="3" id="KW-1185">Reference proteome</keyword>
<protein>
    <submittedName>
        <fullName evidence="2">Uncharacterized protein</fullName>
    </submittedName>
</protein>
<reference evidence="2 3" key="1">
    <citation type="journal article" date="2018" name="Sci. Rep.">
        <title>Raphidocelis subcapitata (=Pseudokirchneriella subcapitata) provides an insight into genome evolution and environmental adaptations in the Sphaeropleales.</title>
        <authorList>
            <person name="Suzuki S."/>
            <person name="Yamaguchi H."/>
            <person name="Nakajima N."/>
            <person name="Kawachi M."/>
        </authorList>
    </citation>
    <scope>NUCLEOTIDE SEQUENCE [LARGE SCALE GENOMIC DNA]</scope>
    <source>
        <strain evidence="2 3">NIES-35</strain>
    </source>
</reference>
<proteinExistence type="predicted"/>
<accession>A0A2V0P4E9</accession>
<evidence type="ECO:0000313" key="2">
    <source>
        <dbReference type="EMBL" id="GBF92730.1"/>
    </source>
</evidence>
<dbReference type="AlphaFoldDB" id="A0A2V0P4E9"/>
<feature type="chain" id="PRO_5016032240" evidence="1">
    <location>
        <begin position="22"/>
        <end position="197"/>
    </location>
</feature>
<organism evidence="2 3">
    <name type="scientific">Raphidocelis subcapitata</name>
    <dbReference type="NCBI Taxonomy" id="307507"/>
    <lineage>
        <taxon>Eukaryota</taxon>
        <taxon>Viridiplantae</taxon>
        <taxon>Chlorophyta</taxon>
        <taxon>core chlorophytes</taxon>
        <taxon>Chlorophyceae</taxon>
        <taxon>CS clade</taxon>
        <taxon>Sphaeropleales</taxon>
        <taxon>Selenastraceae</taxon>
        <taxon>Raphidocelis</taxon>
    </lineage>
</organism>
<name>A0A2V0P4E9_9CHLO</name>
<dbReference type="Proteomes" id="UP000247498">
    <property type="component" value="Unassembled WGS sequence"/>
</dbReference>
<dbReference type="InParanoid" id="A0A2V0P4E9"/>
<comment type="caution">
    <text evidence="2">The sequence shown here is derived from an EMBL/GenBank/DDBJ whole genome shotgun (WGS) entry which is preliminary data.</text>
</comment>
<evidence type="ECO:0000256" key="1">
    <source>
        <dbReference type="SAM" id="SignalP"/>
    </source>
</evidence>
<feature type="signal peptide" evidence="1">
    <location>
        <begin position="1"/>
        <end position="21"/>
    </location>
</feature>
<gene>
    <name evidence="2" type="ORF">Rsub_05099</name>
</gene>
<sequence length="197" mass="20381">MAPKKLVFVLLVACGLPYVAAIRPGRGLLVGGHEQSGGESYTAVDSDVTGPVAQYTVPGTDVLVVDTTGGRVAAAGGVISNQIESNAKAGSTYDIVASTTRTKVTKNADSDLRTTLGGMDQQGYVQGATEAGNPADNWSATRAAAGNAVVTNHGGGQMQARGMTGDPRWATRNGAASAQAVMVPDSHWYNFNPTWWR</sequence>
<keyword evidence="1" id="KW-0732">Signal</keyword>